<evidence type="ECO:0000313" key="2">
    <source>
        <dbReference type="Proteomes" id="UP001321760"/>
    </source>
</evidence>
<evidence type="ECO:0000313" key="1">
    <source>
        <dbReference type="EMBL" id="KAK4449620.1"/>
    </source>
</evidence>
<dbReference type="AlphaFoldDB" id="A0AAV9GMC5"/>
<evidence type="ECO:0008006" key="3">
    <source>
        <dbReference type="Google" id="ProtNLM"/>
    </source>
</evidence>
<reference evidence="1" key="1">
    <citation type="journal article" date="2023" name="Mol. Phylogenet. Evol.">
        <title>Genome-scale phylogeny and comparative genomics of the fungal order Sordariales.</title>
        <authorList>
            <person name="Hensen N."/>
            <person name="Bonometti L."/>
            <person name="Westerberg I."/>
            <person name="Brannstrom I.O."/>
            <person name="Guillou S."/>
            <person name="Cros-Aarteil S."/>
            <person name="Calhoun S."/>
            <person name="Haridas S."/>
            <person name="Kuo A."/>
            <person name="Mondo S."/>
            <person name="Pangilinan J."/>
            <person name="Riley R."/>
            <person name="LaButti K."/>
            <person name="Andreopoulos B."/>
            <person name="Lipzen A."/>
            <person name="Chen C."/>
            <person name="Yan M."/>
            <person name="Daum C."/>
            <person name="Ng V."/>
            <person name="Clum A."/>
            <person name="Steindorff A."/>
            <person name="Ohm R.A."/>
            <person name="Martin F."/>
            <person name="Silar P."/>
            <person name="Natvig D.O."/>
            <person name="Lalanne C."/>
            <person name="Gautier V."/>
            <person name="Ament-Velasquez S.L."/>
            <person name="Kruys A."/>
            <person name="Hutchinson M.I."/>
            <person name="Powell A.J."/>
            <person name="Barry K."/>
            <person name="Miller A.N."/>
            <person name="Grigoriev I.V."/>
            <person name="Debuchy R."/>
            <person name="Gladieux P."/>
            <person name="Hiltunen Thoren M."/>
            <person name="Johannesson H."/>
        </authorList>
    </citation>
    <scope>NUCLEOTIDE SEQUENCE</scope>
    <source>
        <strain evidence="1">PSN243</strain>
    </source>
</reference>
<proteinExistence type="predicted"/>
<name>A0AAV9GMC5_9PEZI</name>
<sequence length="333" mass="36735">MASDANFAYGPCPLEMLPEIPLCPTNGAGLSAILDQYQAHQTGQGNDGDDTAKVLRAFLNILKGPGHTQLCCEIHTAILRPYSVVWASGQLMPPIGHVLTRCRICGEDSDVGCECKEGAYAGPLDPRKPSGMFVLRNQILVRDKYNCIATGRPSLNFPEPFTRITHILPLALDPFQPPKNDRHRKNKAIIWAALRRYFPFLNGRFAPASFGMIGPHNTFLLGAELSDLFMMFRYFVTPTKEKHVYDNMFMALDQASLDELGTRGIPQVSRFGRDSLSGTIPPPDPLLLLFHAKITQILHSSGQWAGLVSSEPAMEYESGASVLEARLLNQQIA</sequence>
<gene>
    <name evidence="1" type="ORF">QBC34DRAFT_425395</name>
</gene>
<accession>A0AAV9GMC5</accession>
<reference evidence="1" key="2">
    <citation type="submission" date="2023-05" db="EMBL/GenBank/DDBJ databases">
        <authorList>
            <consortium name="Lawrence Berkeley National Laboratory"/>
            <person name="Steindorff A."/>
            <person name="Hensen N."/>
            <person name="Bonometti L."/>
            <person name="Westerberg I."/>
            <person name="Brannstrom I.O."/>
            <person name="Guillou S."/>
            <person name="Cros-Aarteil S."/>
            <person name="Calhoun S."/>
            <person name="Haridas S."/>
            <person name="Kuo A."/>
            <person name="Mondo S."/>
            <person name="Pangilinan J."/>
            <person name="Riley R."/>
            <person name="Labutti K."/>
            <person name="Andreopoulos B."/>
            <person name="Lipzen A."/>
            <person name="Chen C."/>
            <person name="Yanf M."/>
            <person name="Daum C."/>
            <person name="Ng V."/>
            <person name="Clum A."/>
            <person name="Ohm R."/>
            <person name="Martin F."/>
            <person name="Silar P."/>
            <person name="Natvig D."/>
            <person name="Lalanne C."/>
            <person name="Gautier V."/>
            <person name="Ament-Velasquez S.L."/>
            <person name="Kruys A."/>
            <person name="Hutchinson M.I."/>
            <person name="Powell A.J."/>
            <person name="Barry K."/>
            <person name="Miller A.N."/>
            <person name="Grigoriev I.V."/>
            <person name="Debuchy R."/>
            <person name="Gladieux P."/>
            <person name="Thoren M.H."/>
            <person name="Johannesson H."/>
        </authorList>
    </citation>
    <scope>NUCLEOTIDE SEQUENCE</scope>
    <source>
        <strain evidence="1">PSN243</strain>
    </source>
</reference>
<keyword evidence="2" id="KW-1185">Reference proteome</keyword>
<dbReference type="EMBL" id="MU865936">
    <property type="protein sequence ID" value="KAK4449620.1"/>
    <property type="molecule type" value="Genomic_DNA"/>
</dbReference>
<protein>
    <recommendedName>
        <fullName evidence="3">HNH nuclease domain-containing protein</fullName>
    </recommendedName>
</protein>
<organism evidence="1 2">
    <name type="scientific">Podospora aff. communis PSN243</name>
    <dbReference type="NCBI Taxonomy" id="3040156"/>
    <lineage>
        <taxon>Eukaryota</taxon>
        <taxon>Fungi</taxon>
        <taxon>Dikarya</taxon>
        <taxon>Ascomycota</taxon>
        <taxon>Pezizomycotina</taxon>
        <taxon>Sordariomycetes</taxon>
        <taxon>Sordariomycetidae</taxon>
        <taxon>Sordariales</taxon>
        <taxon>Podosporaceae</taxon>
        <taxon>Podospora</taxon>
    </lineage>
</organism>
<dbReference type="Proteomes" id="UP001321760">
    <property type="component" value="Unassembled WGS sequence"/>
</dbReference>
<comment type="caution">
    <text evidence="1">The sequence shown here is derived from an EMBL/GenBank/DDBJ whole genome shotgun (WGS) entry which is preliminary data.</text>
</comment>